<dbReference type="InterPro" id="IPR036249">
    <property type="entry name" value="Thioredoxin-like_sf"/>
</dbReference>
<name>A0A4V2Q3J2_9GAMM</name>
<reference evidence="1 2" key="1">
    <citation type="submission" date="2019-02" db="EMBL/GenBank/DDBJ databases">
        <title>Investigation of anaerobic lignin degradation for improved lignocellulosic biofuels.</title>
        <authorList>
            <person name="Deangelis K."/>
        </authorList>
    </citation>
    <scope>NUCLEOTIDE SEQUENCE [LARGE SCALE GENOMIC DNA]</scope>
    <source>
        <strain evidence="1 2">159R</strain>
    </source>
</reference>
<keyword evidence="2" id="KW-1185">Reference proteome</keyword>
<organism evidence="1 2">
    <name type="scientific">Sodalis ligni</name>
    <dbReference type="NCBI Taxonomy" id="2697027"/>
    <lineage>
        <taxon>Bacteria</taxon>
        <taxon>Pseudomonadati</taxon>
        <taxon>Pseudomonadota</taxon>
        <taxon>Gammaproteobacteria</taxon>
        <taxon>Enterobacterales</taxon>
        <taxon>Bruguierivoracaceae</taxon>
        <taxon>Sodalis</taxon>
    </lineage>
</organism>
<dbReference type="AlphaFoldDB" id="A0A4V2Q3J2"/>
<dbReference type="Proteomes" id="UP000294555">
    <property type="component" value="Unassembled WGS sequence"/>
</dbReference>
<accession>A0A4V2Q3J2</accession>
<dbReference type="EMBL" id="SJOI01000001">
    <property type="protein sequence ID" value="TCL07008.1"/>
    <property type="molecule type" value="Genomic_DNA"/>
</dbReference>
<dbReference type="CDD" id="cd00570">
    <property type="entry name" value="GST_N_family"/>
    <property type="match status" value="1"/>
</dbReference>
<proteinExistence type="predicted"/>
<comment type="caution">
    <text evidence="1">The sequence shown here is derived from an EMBL/GenBank/DDBJ whole genome shotgun (WGS) entry which is preliminary data.</text>
</comment>
<gene>
    <name evidence="1" type="ORF">EZJ58_5311</name>
</gene>
<evidence type="ECO:0000313" key="2">
    <source>
        <dbReference type="Proteomes" id="UP000294555"/>
    </source>
</evidence>
<protein>
    <recommendedName>
        <fullName evidence="3">GST N-terminal domain-containing protein</fullName>
    </recommendedName>
</protein>
<sequence>MNEIVLLEYPRSSYAQKVRLLLRERNRPFISTTVDGAGSDAAFH</sequence>
<evidence type="ECO:0000313" key="1">
    <source>
        <dbReference type="EMBL" id="TCL07008.1"/>
    </source>
</evidence>
<evidence type="ECO:0008006" key="3">
    <source>
        <dbReference type="Google" id="ProtNLM"/>
    </source>
</evidence>
<dbReference type="SUPFAM" id="SSF52833">
    <property type="entry name" value="Thioredoxin-like"/>
    <property type="match status" value="1"/>
</dbReference>